<gene>
    <name evidence="2" type="ORF">B0I35DRAFT_436952</name>
</gene>
<evidence type="ECO:0000256" key="1">
    <source>
        <dbReference type="SAM" id="Phobius"/>
    </source>
</evidence>
<sequence length="88" mass="9814">MVSQTPFRAAEFKSNYGPKYSYQPNLYGWSSTQFLRLGLKSAAFGGALGAGALLFVSGIPRIQKDILMYIPFVSNYYVKEIHPADNPF</sequence>
<feature type="transmembrane region" description="Helical" evidence="1">
    <location>
        <begin position="37"/>
        <end position="59"/>
    </location>
</feature>
<evidence type="ECO:0000313" key="3">
    <source>
        <dbReference type="Proteomes" id="UP000813444"/>
    </source>
</evidence>
<keyword evidence="1" id="KW-0472">Membrane</keyword>
<dbReference type="InterPro" id="IPR019182">
    <property type="entry name" value="Cytochrome_b-c1_su10_fun"/>
</dbReference>
<comment type="caution">
    <text evidence="2">The sequence shown here is derived from an EMBL/GenBank/DDBJ whole genome shotgun (WGS) entry which is preliminary data.</text>
</comment>
<keyword evidence="1" id="KW-0812">Transmembrane</keyword>
<dbReference type="PANTHER" id="PTHR28254">
    <property type="entry name" value="CYTOCHROME B-C1 COMPLEX SUBUNIT 10"/>
    <property type="match status" value="1"/>
</dbReference>
<protein>
    <submittedName>
        <fullName evidence="2">Ubiquinol-cytochrome-c reductase complex subunit-domain-containing protein</fullName>
    </submittedName>
</protein>
<evidence type="ECO:0000313" key="2">
    <source>
        <dbReference type="EMBL" id="KAH7312420.1"/>
    </source>
</evidence>
<dbReference type="Pfam" id="PF09796">
    <property type="entry name" value="QCR10"/>
    <property type="match status" value="1"/>
</dbReference>
<keyword evidence="3" id="KW-1185">Reference proteome</keyword>
<dbReference type="GO" id="GO:0005739">
    <property type="term" value="C:mitochondrion"/>
    <property type="evidence" value="ECO:0007669"/>
    <property type="project" value="GOC"/>
</dbReference>
<name>A0A8K0WNE5_9HYPO</name>
<dbReference type="Proteomes" id="UP000813444">
    <property type="component" value="Unassembled WGS sequence"/>
</dbReference>
<dbReference type="OrthoDB" id="2391627at2759"/>
<keyword evidence="1" id="KW-1133">Transmembrane helix</keyword>
<dbReference type="EMBL" id="JAGPNK010000010">
    <property type="protein sequence ID" value="KAH7312420.1"/>
    <property type="molecule type" value="Genomic_DNA"/>
</dbReference>
<dbReference type="AlphaFoldDB" id="A0A8K0WNE5"/>
<accession>A0A8K0WNE5</accession>
<organism evidence="2 3">
    <name type="scientific">Stachybotrys elegans</name>
    <dbReference type="NCBI Taxonomy" id="80388"/>
    <lineage>
        <taxon>Eukaryota</taxon>
        <taxon>Fungi</taxon>
        <taxon>Dikarya</taxon>
        <taxon>Ascomycota</taxon>
        <taxon>Pezizomycotina</taxon>
        <taxon>Sordariomycetes</taxon>
        <taxon>Hypocreomycetidae</taxon>
        <taxon>Hypocreales</taxon>
        <taxon>Stachybotryaceae</taxon>
        <taxon>Stachybotrys</taxon>
    </lineage>
</organism>
<dbReference type="GO" id="GO:0006122">
    <property type="term" value="P:mitochondrial electron transport, ubiquinol to cytochrome c"/>
    <property type="evidence" value="ECO:0007669"/>
    <property type="project" value="InterPro"/>
</dbReference>
<reference evidence="2" key="1">
    <citation type="journal article" date="2021" name="Nat. Commun.">
        <title>Genetic determinants of endophytism in the Arabidopsis root mycobiome.</title>
        <authorList>
            <person name="Mesny F."/>
            <person name="Miyauchi S."/>
            <person name="Thiergart T."/>
            <person name="Pickel B."/>
            <person name="Atanasova L."/>
            <person name="Karlsson M."/>
            <person name="Huettel B."/>
            <person name="Barry K.W."/>
            <person name="Haridas S."/>
            <person name="Chen C."/>
            <person name="Bauer D."/>
            <person name="Andreopoulos W."/>
            <person name="Pangilinan J."/>
            <person name="LaButti K."/>
            <person name="Riley R."/>
            <person name="Lipzen A."/>
            <person name="Clum A."/>
            <person name="Drula E."/>
            <person name="Henrissat B."/>
            <person name="Kohler A."/>
            <person name="Grigoriev I.V."/>
            <person name="Martin F.M."/>
            <person name="Hacquard S."/>
        </authorList>
    </citation>
    <scope>NUCLEOTIDE SEQUENCE</scope>
    <source>
        <strain evidence="2">MPI-CAGE-CH-0235</strain>
    </source>
</reference>
<proteinExistence type="predicted"/>
<dbReference type="PANTHER" id="PTHR28254:SF1">
    <property type="entry name" value="CYTOCHROME B-C1 COMPLEX SUBUNIT 10, MITOCHONDRIAL"/>
    <property type="match status" value="1"/>
</dbReference>